<keyword evidence="5" id="KW-0378">Hydrolase</keyword>
<dbReference type="GO" id="GO:0004177">
    <property type="term" value="F:aminopeptidase activity"/>
    <property type="evidence" value="ECO:0007669"/>
    <property type="project" value="UniProtKB-UniRule"/>
</dbReference>
<sequence>MITREQVLPLLKEFNDLNGISGNEEAVSEQLAKYLIPVTDEHYTDALGNCVFVKKGKNPDLKIMISVHMDEIGFMVTDFTDKGYITIVPVGYHNPNVLVNQVMTIHTENGPVYGVVGGGKPIHQTMGKESAGFHFGDIQIDVGAFNVEEISALGIKKGDFVNIEKESHVLNGRYFSGKAVDNRCSCAALVLIMQTLKDVETEATIYACGTVQEEIGLKGAAVLTRRIDPTLALCIDVGLATEQDDLNPDAARCYIDKGPAIELYDWSPESCTGNIVPRKMVKSLEKAGEKAGIPYQHAIMLRCGTDACAIAYNNFGIVTGGISIPEKYIHTTIGVVSIDDVKNTAILAAQYLMDLA</sequence>
<evidence type="ECO:0000313" key="9">
    <source>
        <dbReference type="EMBL" id="SBW04091.1"/>
    </source>
</evidence>
<dbReference type="GO" id="GO:0006508">
    <property type="term" value="P:proteolysis"/>
    <property type="evidence" value="ECO:0007669"/>
    <property type="project" value="UniProtKB-KW"/>
</dbReference>
<dbReference type="Pfam" id="PF05343">
    <property type="entry name" value="Peptidase_M42"/>
    <property type="match status" value="1"/>
</dbReference>
<protein>
    <recommendedName>
        <fullName evidence="10">Aminopeptidase ysdC</fullName>
    </recommendedName>
</protein>
<evidence type="ECO:0000256" key="7">
    <source>
        <dbReference type="PIRSR" id="PIRSR001123-1"/>
    </source>
</evidence>
<dbReference type="GO" id="GO:0046872">
    <property type="term" value="F:metal ion binding"/>
    <property type="evidence" value="ECO:0007669"/>
    <property type="project" value="UniProtKB-UniRule"/>
</dbReference>
<comment type="cofactor">
    <cofactor evidence="8">
        <name>a divalent metal cation</name>
        <dbReference type="ChEBI" id="CHEBI:60240"/>
    </cofactor>
    <text evidence="8">Binds 2 divalent metal cations per subunit.</text>
</comment>
<feature type="binding site" evidence="8">
    <location>
        <position position="68"/>
    </location>
    <ligand>
        <name>Zn(2+)</name>
        <dbReference type="ChEBI" id="CHEBI:29105"/>
        <label>1</label>
    </ligand>
</feature>
<name>A0A212JXC0_9FIRM</name>
<accession>A0A212JXC0</accession>
<feature type="active site" description="Proton acceptor" evidence="7">
    <location>
        <position position="213"/>
    </location>
</feature>
<dbReference type="InterPro" id="IPR051464">
    <property type="entry name" value="Peptidase_M42_aminopept"/>
</dbReference>
<reference evidence="9" key="1">
    <citation type="submission" date="2016-04" db="EMBL/GenBank/DDBJ databases">
        <authorList>
            <person name="Evans L.H."/>
            <person name="Alamgir A."/>
            <person name="Owens N."/>
            <person name="Weber N.D."/>
            <person name="Virtaneva K."/>
            <person name="Barbian K."/>
            <person name="Babar A."/>
            <person name="Rosenke K."/>
        </authorList>
    </citation>
    <scope>NUCLEOTIDE SEQUENCE</scope>
    <source>
        <strain evidence="9">86</strain>
    </source>
</reference>
<keyword evidence="3" id="KW-0645">Protease</keyword>
<dbReference type="PANTHER" id="PTHR32481:SF7">
    <property type="entry name" value="AMINOPEPTIDASE YHFE-RELATED"/>
    <property type="match status" value="1"/>
</dbReference>
<organism evidence="9">
    <name type="scientific">uncultured Eubacteriales bacterium</name>
    <dbReference type="NCBI Taxonomy" id="172733"/>
    <lineage>
        <taxon>Bacteria</taxon>
        <taxon>Bacillati</taxon>
        <taxon>Bacillota</taxon>
        <taxon>Clostridia</taxon>
        <taxon>Eubacteriales</taxon>
        <taxon>environmental samples</taxon>
    </lineage>
</organism>
<evidence type="ECO:0000256" key="5">
    <source>
        <dbReference type="ARBA" id="ARBA00022801"/>
    </source>
</evidence>
<evidence type="ECO:0000256" key="3">
    <source>
        <dbReference type="ARBA" id="ARBA00022670"/>
    </source>
</evidence>
<evidence type="ECO:0000256" key="4">
    <source>
        <dbReference type="ARBA" id="ARBA00022723"/>
    </source>
</evidence>
<keyword evidence="2" id="KW-0031">Aminopeptidase</keyword>
<feature type="binding site" evidence="8">
    <location>
        <position position="181"/>
    </location>
    <ligand>
        <name>Zn(2+)</name>
        <dbReference type="ChEBI" id="CHEBI:29105"/>
        <label>2</label>
    </ligand>
</feature>
<dbReference type="Gene3D" id="2.40.30.40">
    <property type="entry name" value="Peptidase M42, domain 2"/>
    <property type="match status" value="1"/>
</dbReference>
<feature type="binding site" evidence="8">
    <location>
        <position position="236"/>
    </location>
    <ligand>
        <name>Zn(2+)</name>
        <dbReference type="ChEBI" id="CHEBI:29105"/>
        <label>1</label>
    </ligand>
</feature>
<dbReference type="AlphaFoldDB" id="A0A212JXC0"/>
<dbReference type="InterPro" id="IPR008007">
    <property type="entry name" value="Peptidase_M42"/>
</dbReference>
<dbReference type="SUPFAM" id="SSF53187">
    <property type="entry name" value="Zn-dependent exopeptidases"/>
    <property type="match status" value="1"/>
</dbReference>
<evidence type="ECO:0008006" key="10">
    <source>
        <dbReference type="Google" id="ProtNLM"/>
    </source>
</evidence>
<feature type="binding site" evidence="8">
    <location>
        <position position="330"/>
    </location>
    <ligand>
        <name>Zn(2+)</name>
        <dbReference type="ChEBI" id="CHEBI:29105"/>
        <label>2</label>
    </ligand>
</feature>
<feature type="binding site" evidence="8">
    <location>
        <position position="214"/>
    </location>
    <ligand>
        <name>Zn(2+)</name>
        <dbReference type="ChEBI" id="CHEBI:29105"/>
        <label>2</label>
    </ligand>
</feature>
<evidence type="ECO:0000256" key="1">
    <source>
        <dbReference type="ARBA" id="ARBA00006272"/>
    </source>
</evidence>
<evidence type="ECO:0000256" key="6">
    <source>
        <dbReference type="PIRNR" id="PIRNR001123"/>
    </source>
</evidence>
<gene>
    <name evidence="9" type="ORF">KL86CLO1_11863</name>
</gene>
<dbReference type="PIRSF" id="PIRSF001123">
    <property type="entry name" value="PepA_GA"/>
    <property type="match status" value="1"/>
</dbReference>
<keyword evidence="4 8" id="KW-0479">Metal-binding</keyword>
<proteinExistence type="inferred from homology"/>
<evidence type="ECO:0000256" key="8">
    <source>
        <dbReference type="PIRSR" id="PIRSR001123-2"/>
    </source>
</evidence>
<dbReference type="SUPFAM" id="SSF101821">
    <property type="entry name" value="Aminopeptidase/glucanase lid domain"/>
    <property type="match status" value="1"/>
</dbReference>
<dbReference type="InterPro" id="IPR023367">
    <property type="entry name" value="Peptidase_M42_dom2"/>
</dbReference>
<dbReference type="Gene3D" id="3.40.630.10">
    <property type="entry name" value="Zn peptidases"/>
    <property type="match status" value="1"/>
</dbReference>
<feature type="binding site" evidence="8">
    <location>
        <position position="181"/>
    </location>
    <ligand>
        <name>Zn(2+)</name>
        <dbReference type="ChEBI" id="CHEBI:29105"/>
        <label>1</label>
    </ligand>
</feature>
<dbReference type="EMBL" id="FLUN01000001">
    <property type="protein sequence ID" value="SBW04091.1"/>
    <property type="molecule type" value="Genomic_DNA"/>
</dbReference>
<dbReference type="PANTHER" id="PTHR32481">
    <property type="entry name" value="AMINOPEPTIDASE"/>
    <property type="match status" value="1"/>
</dbReference>
<evidence type="ECO:0000256" key="2">
    <source>
        <dbReference type="ARBA" id="ARBA00022438"/>
    </source>
</evidence>
<comment type="similarity">
    <text evidence="1 6">Belongs to the peptidase M42 family.</text>
</comment>